<dbReference type="PIRSF" id="PIRSF018968">
    <property type="entry name" value="ABC_permease_BceB"/>
    <property type="match status" value="1"/>
</dbReference>
<evidence type="ECO:0000256" key="5">
    <source>
        <dbReference type="ARBA" id="ARBA00023136"/>
    </source>
</evidence>
<evidence type="ECO:0000256" key="2">
    <source>
        <dbReference type="ARBA" id="ARBA00022475"/>
    </source>
</evidence>
<accession>A0A239SQC1</accession>
<dbReference type="GO" id="GO:0055085">
    <property type="term" value="P:transmembrane transport"/>
    <property type="evidence" value="ECO:0007669"/>
    <property type="project" value="UniProtKB-UniRule"/>
</dbReference>
<feature type="transmembrane region" description="Helical" evidence="6">
    <location>
        <begin position="594"/>
        <end position="619"/>
    </location>
</feature>
<keyword evidence="9" id="KW-1185">Reference proteome</keyword>
<gene>
    <name evidence="8" type="ORF">SAMEA4412692_00658</name>
</gene>
<sequence length="663" mass="75828">MFYLKLAWGNLRKANQAYLPFILSSMTLFILLNTINLIWMAPEVQVRRITPVFLKFAFWVIAIFALIIVLYSYHFLMKQRTKEFGLYSVLGMNRKRIATIASLELVMIFSLVMLVGSLLATVLAKFLYLVLIHLLETSDFQMTLIAKGYLGAVSLFLLILVMVLIVTWYQILRQSSLSLLRRHQKIAREPKGNAFLGFLGLLMIVSAYAFAAYDVKNITQNYLFYTFLAVLGVILGTYLLFMRFTIWVLKRQKNSKSYFYRATHIIPISNMLYRMKQNAFGLANITILSCMVLTTLCGTTSLYLATNQMVEEHFPSYNAYLSYLSVKDRASAEIVVDELFRDIGASEVDRKALLYWSKFENISNTKKINLTKSYQIGDGITEVLFLPMKDYVALGNASLDLAEGEVGYYHSSYDDNLLAQEITLADGQTYKVRPLTDIVPFKSFYNSPSRTEAIVVVPSEAFLLKMVEAIQGKEWTEQLYTDDQPYNGHLQYTVTATLDDAQAERLIAIRDKNDAKRLFFWGETKASYRKDNVEATAPFLFIGAIIGATFLMGACLIMYYKQISEGYEDKKSYKVLQEIGMSQKRVKRTINGQVLLIFFAPLTVAVLHVSFAILLMIRVLREMGMDASNTILMASASLTIGFILFYFIVYRITSRVYYKIIER</sequence>
<evidence type="ECO:0000256" key="1">
    <source>
        <dbReference type="ARBA" id="ARBA00004651"/>
    </source>
</evidence>
<feature type="transmembrane region" description="Helical" evidence="6">
    <location>
        <begin position="21"/>
        <end position="41"/>
    </location>
</feature>
<feature type="transmembrane region" description="Helical" evidence="6">
    <location>
        <begin position="193"/>
        <end position="211"/>
    </location>
</feature>
<dbReference type="InterPro" id="IPR027022">
    <property type="entry name" value="ABC_permease_BceB-typ"/>
</dbReference>
<dbReference type="EMBL" id="LT906439">
    <property type="protein sequence ID" value="SNU87459.1"/>
    <property type="molecule type" value="Genomic_DNA"/>
</dbReference>
<dbReference type="KEGG" id="smen:SAMEA4412692_0658"/>
<feature type="transmembrane region" description="Helical" evidence="6">
    <location>
        <begin position="148"/>
        <end position="172"/>
    </location>
</feature>
<dbReference type="GO" id="GO:0005886">
    <property type="term" value="C:plasma membrane"/>
    <property type="evidence" value="ECO:0007669"/>
    <property type="project" value="UniProtKB-SubCell"/>
</dbReference>
<keyword evidence="6" id="KW-0813">Transport</keyword>
<feature type="transmembrane region" description="Helical" evidence="6">
    <location>
        <begin position="223"/>
        <end position="249"/>
    </location>
</feature>
<evidence type="ECO:0000256" key="4">
    <source>
        <dbReference type="ARBA" id="ARBA00022989"/>
    </source>
</evidence>
<reference evidence="8 9" key="1">
    <citation type="submission" date="2017-06" db="EMBL/GenBank/DDBJ databases">
        <authorList>
            <consortium name="Pathogen Informatics"/>
        </authorList>
    </citation>
    <scope>NUCLEOTIDE SEQUENCE [LARGE SCALE GENOMIC DNA]</scope>
    <source>
        <strain evidence="8 9">NCTC13788</strain>
    </source>
</reference>
<feature type="transmembrane region" description="Helical" evidence="6">
    <location>
        <begin position="539"/>
        <end position="560"/>
    </location>
</feature>
<evidence type="ECO:0000256" key="6">
    <source>
        <dbReference type="PIRNR" id="PIRNR018968"/>
    </source>
</evidence>
<organism evidence="8 9">
    <name type="scientific">Streptococcus merionis</name>
    <dbReference type="NCBI Taxonomy" id="400065"/>
    <lineage>
        <taxon>Bacteria</taxon>
        <taxon>Bacillati</taxon>
        <taxon>Bacillota</taxon>
        <taxon>Bacilli</taxon>
        <taxon>Lactobacillales</taxon>
        <taxon>Streptococcaceae</taxon>
        <taxon>Streptococcus</taxon>
    </lineage>
</organism>
<dbReference type="Proteomes" id="UP000215185">
    <property type="component" value="Chromosome 1"/>
</dbReference>
<dbReference type="InterPro" id="IPR052536">
    <property type="entry name" value="ABC-4_Integral_Memb_Prot"/>
</dbReference>
<dbReference type="eggNOG" id="COG0577">
    <property type="taxonomic scope" value="Bacteria"/>
</dbReference>
<evidence type="ECO:0000256" key="3">
    <source>
        <dbReference type="ARBA" id="ARBA00022692"/>
    </source>
</evidence>
<keyword evidence="3 6" id="KW-0812">Transmembrane</keyword>
<comment type="similarity">
    <text evidence="6">Belongs to the ABC-4 integral membrane protein family.</text>
</comment>
<dbReference type="RefSeq" id="WP_018372556.1">
    <property type="nucleotide sequence ID" value="NZ_LT906439.1"/>
</dbReference>
<dbReference type="PANTHER" id="PTHR46795">
    <property type="entry name" value="ABC TRANSPORTER PERMEASE-RELATED-RELATED"/>
    <property type="match status" value="1"/>
</dbReference>
<protein>
    <submittedName>
        <fullName evidence="8">Efflux ABC transporter, permease protein</fullName>
    </submittedName>
</protein>
<proteinExistence type="inferred from homology"/>
<feature type="transmembrane region" description="Helical" evidence="6">
    <location>
        <begin position="56"/>
        <end position="76"/>
    </location>
</feature>
<keyword evidence="4 6" id="KW-1133">Transmembrane helix</keyword>
<evidence type="ECO:0000259" key="7">
    <source>
        <dbReference type="Pfam" id="PF02687"/>
    </source>
</evidence>
<name>A0A239SQC1_9STRE</name>
<evidence type="ECO:0000313" key="8">
    <source>
        <dbReference type="EMBL" id="SNU87459.1"/>
    </source>
</evidence>
<keyword evidence="2 6" id="KW-1003">Cell membrane</keyword>
<dbReference type="Pfam" id="PF02687">
    <property type="entry name" value="FtsX"/>
    <property type="match status" value="1"/>
</dbReference>
<keyword evidence="5 6" id="KW-0472">Membrane</keyword>
<dbReference type="InterPro" id="IPR003838">
    <property type="entry name" value="ABC3_permease_C"/>
</dbReference>
<feature type="transmembrane region" description="Helical" evidence="6">
    <location>
        <begin position="97"/>
        <end position="128"/>
    </location>
</feature>
<feature type="transmembrane region" description="Helical" evidence="6">
    <location>
        <begin position="631"/>
        <end position="653"/>
    </location>
</feature>
<dbReference type="AlphaFoldDB" id="A0A239SQC1"/>
<dbReference type="OrthoDB" id="1705903at2"/>
<feature type="transmembrane region" description="Helical" evidence="6">
    <location>
        <begin position="279"/>
        <end position="305"/>
    </location>
</feature>
<comment type="subcellular location">
    <subcellularLocation>
        <location evidence="1 6">Cell membrane</location>
        <topology evidence="1 6">Multi-pass membrane protein</topology>
    </subcellularLocation>
</comment>
<feature type="domain" description="ABC3 transporter permease C-terminal" evidence="7">
    <location>
        <begin position="56"/>
        <end position="177"/>
    </location>
</feature>
<evidence type="ECO:0000313" key="9">
    <source>
        <dbReference type="Proteomes" id="UP000215185"/>
    </source>
</evidence>
<dbReference type="STRING" id="1123308.GCA_000380085_00003"/>
<dbReference type="PANTHER" id="PTHR46795:SF3">
    <property type="entry name" value="ABC TRANSPORTER PERMEASE"/>
    <property type="match status" value="1"/>
</dbReference>